<dbReference type="PROSITE" id="PS51118">
    <property type="entry name" value="HTH_HXLR"/>
    <property type="match status" value="1"/>
</dbReference>
<feature type="domain" description="HTH hxlR-type" evidence="4">
    <location>
        <begin position="16"/>
        <end position="115"/>
    </location>
</feature>
<organism evidence="5 6">
    <name type="scientific">Brooklawnia cerclae</name>
    <dbReference type="NCBI Taxonomy" id="349934"/>
    <lineage>
        <taxon>Bacteria</taxon>
        <taxon>Bacillati</taxon>
        <taxon>Actinomycetota</taxon>
        <taxon>Actinomycetes</taxon>
        <taxon>Propionibacteriales</taxon>
        <taxon>Propionibacteriaceae</taxon>
        <taxon>Brooklawnia</taxon>
    </lineage>
</organism>
<dbReference type="Pfam" id="PF01638">
    <property type="entry name" value="HxlR"/>
    <property type="match status" value="1"/>
</dbReference>
<dbReference type="Gene3D" id="1.10.10.10">
    <property type="entry name" value="Winged helix-like DNA-binding domain superfamily/Winged helix DNA-binding domain"/>
    <property type="match status" value="1"/>
</dbReference>
<dbReference type="InterPro" id="IPR002577">
    <property type="entry name" value="HTH_HxlR"/>
</dbReference>
<dbReference type="SUPFAM" id="SSF46785">
    <property type="entry name" value="Winged helix' DNA-binding domain"/>
    <property type="match status" value="1"/>
</dbReference>
<keyword evidence="6" id="KW-1185">Reference proteome</keyword>
<keyword evidence="1" id="KW-0805">Transcription regulation</keyword>
<protein>
    <submittedName>
        <fullName evidence="5">DNA-binding HxlR family transcriptional regulator</fullName>
    </submittedName>
</protein>
<evidence type="ECO:0000313" key="6">
    <source>
        <dbReference type="Proteomes" id="UP000749311"/>
    </source>
</evidence>
<dbReference type="PANTHER" id="PTHR33204">
    <property type="entry name" value="TRANSCRIPTIONAL REGULATOR, MARR FAMILY"/>
    <property type="match status" value="1"/>
</dbReference>
<dbReference type="InterPro" id="IPR036388">
    <property type="entry name" value="WH-like_DNA-bd_sf"/>
</dbReference>
<evidence type="ECO:0000256" key="2">
    <source>
        <dbReference type="ARBA" id="ARBA00023125"/>
    </source>
</evidence>
<evidence type="ECO:0000313" key="5">
    <source>
        <dbReference type="EMBL" id="NIH56787.1"/>
    </source>
</evidence>
<keyword evidence="3" id="KW-0804">Transcription</keyword>
<dbReference type="EMBL" id="JAAMOZ010000001">
    <property type="protein sequence ID" value="NIH56787.1"/>
    <property type="molecule type" value="Genomic_DNA"/>
</dbReference>
<proteinExistence type="predicted"/>
<comment type="caution">
    <text evidence="5">The sequence shown here is derived from an EMBL/GenBank/DDBJ whole genome shotgun (WGS) entry which is preliminary data.</text>
</comment>
<dbReference type="Proteomes" id="UP000749311">
    <property type="component" value="Unassembled WGS sequence"/>
</dbReference>
<sequence>MPVRSKMLANALDSTCAIKRSLGVLTDTWTFLVLREAFLGRRTFAEFHDELGIATDVLSARLAGLVEHGVLKKVPYQEPGRRTRHAYELTPAGEDLKVVMVALQQWGECHVPTAGGLGVVPLVRDSGKRVRVSLVDEDGVPVEPTAAQFVRLASPESPAVVDEVRGDVG</sequence>
<accession>A0ABX0SEH4</accession>
<dbReference type="RefSeq" id="WP_208390469.1">
    <property type="nucleotide sequence ID" value="NZ_BAAAOO010000015.1"/>
</dbReference>
<evidence type="ECO:0000256" key="1">
    <source>
        <dbReference type="ARBA" id="ARBA00023015"/>
    </source>
</evidence>
<dbReference type="PANTHER" id="PTHR33204:SF18">
    <property type="entry name" value="TRANSCRIPTIONAL REGULATORY PROTEIN"/>
    <property type="match status" value="1"/>
</dbReference>
<dbReference type="InterPro" id="IPR036390">
    <property type="entry name" value="WH_DNA-bd_sf"/>
</dbReference>
<evidence type="ECO:0000259" key="4">
    <source>
        <dbReference type="PROSITE" id="PS51118"/>
    </source>
</evidence>
<keyword evidence="2 5" id="KW-0238">DNA-binding</keyword>
<dbReference type="GO" id="GO:0003677">
    <property type="term" value="F:DNA binding"/>
    <property type="evidence" value="ECO:0007669"/>
    <property type="project" value="UniProtKB-KW"/>
</dbReference>
<gene>
    <name evidence="5" type="ORF">FB473_001432</name>
</gene>
<name>A0ABX0SEH4_9ACTN</name>
<evidence type="ECO:0000256" key="3">
    <source>
        <dbReference type="ARBA" id="ARBA00023163"/>
    </source>
</evidence>
<reference evidence="5 6" key="1">
    <citation type="submission" date="2020-02" db="EMBL/GenBank/DDBJ databases">
        <title>Sequencing the genomes of 1000 actinobacteria strains.</title>
        <authorList>
            <person name="Klenk H.-P."/>
        </authorList>
    </citation>
    <scope>NUCLEOTIDE SEQUENCE [LARGE SCALE GENOMIC DNA]</scope>
    <source>
        <strain evidence="5 6">DSM 19609</strain>
    </source>
</reference>